<evidence type="ECO:0000313" key="2">
    <source>
        <dbReference type="Proteomes" id="UP000317178"/>
    </source>
</evidence>
<dbReference type="AlphaFoldDB" id="A0A518CIU1"/>
<reference evidence="1 2" key="1">
    <citation type="submission" date="2019-02" db="EMBL/GenBank/DDBJ databases">
        <title>Deep-cultivation of Planctomycetes and their phenomic and genomic characterization uncovers novel biology.</title>
        <authorList>
            <person name="Wiegand S."/>
            <person name="Jogler M."/>
            <person name="Boedeker C."/>
            <person name="Pinto D."/>
            <person name="Vollmers J."/>
            <person name="Rivas-Marin E."/>
            <person name="Kohn T."/>
            <person name="Peeters S.H."/>
            <person name="Heuer A."/>
            <person name="Rast P."/>
            <person name="Oberbeckmann S."/>
            <person name="Bunk B."/>
            <person name="Jeske O."/>
            <person name="Meyerdierks A."/>
            <person name="Storesund J.E."/>
            <person name="Kallscheuer N."/>
            <person name="Luecker S."/>
            <person name="Lage O.M."/>
            <person name="Pohl T."/>
            <person name="Merkel B.J."/>
            <person name="Hornburger P."/>
            <person name="Mueller R.-W."/>
            <person name="Bruemmer F."/>
            <person name="Labrenz M."/>
            <person name="Spormann A.M."/>
            <person name="Op den Camp H."/>
            <person name="Overmann J."/>
            <person name="Amann R."/>
            <person name="Jetten M.S.M."/>
            <person name="Mascher T."/>
            <person name="Medema M.H."/>
            <person name="Devos D.P."/>
            <person name="Kaster A.-K."/>
            <person name="Ovreas L."/>
            <person name="Rohde M."/>
            <person name="Galperin M.Y."/>
            <person name="Jogler C."/>
        </authorList>
    </citation>
    <scope>NUCLEOTIDE SEQUENCE [LARGE SCALE GENOMIC DNA]</scope>
    <source>
        <strain evidence="1 2">Pla110</strain>
    </source>
</reference>
<name>A0A518CIU1_9PLAN</name>
<keyword evidence="2" id="KW-1185">Reference proteome</keyword>
<proteinExistence type="predicted"/>
<gene>
    <name evidence="1" type="ORF">Pla110_08510</name>
</gene>
<sequence length="229" mass="27028">MLNNPWINLPVTPPHVLQIDQDIVEQFNSHRSTQEKFKLQTHLYPEPFIGDPDSPVYFLSLNPGYSSGDDLWHRKPDFTKTLLLNLQHNLNDYPFYFFDPRYSESPGAGWWRRKSRWLQEEIGAEQLSNKVFWVELFPYHSNNYKPIPRSISPDGLVPSVAYNMKLVREAMLQQKLIVAMRSWSHWKRQIPELETYPNLLRLRSPQNVALPPNNVIGYDKLVQKLKEEI</sequence>
<dbReference type="Proteomes" id="UP000317178">
    <property type="component" value="Chromosome"/>
</dbReference>
<evidence type="ECO:0000313" key="1">
    <source>
        <dbReference type="EMBL" id="QDU79146.1"/>
    </source>
</evidence>
<protein>
    <submittedName>
        <fullName evidence="1">Uncharacterized protein</fullName>
    </submittedName>
</protein>
<dbReference type="OrthoDB" id="1425264at2"/>
<dbReference type="EMBL" id="CP036281">
    <property type="protein sequence ID" value="QDU79146.1"/>
    <property type="molecule type" value="Genomic_DNA"/>
</dbReference>
<accession>A0A518CIU1</accession>
<dbReference type="RefSeq" id="WP_144993517.1">
    <property type="nucleotide sequence ID" value="NZ_CP036281.1"/>
</dbReference>
<dbReference type="KEGG" id="plon:Pla110_08510"/>
<organism evidence="1 2">
    <name type="scientific">Polystyrenella longa</name>
    <dbReference type="NCBI Taxonomy" id="2528007"/>
    <lineage>
        <taxon>Bacteria</taxon>
        <taxon>Pseudomonadati</taxon>
        <taxon>Planctomycetota</taxon>
        <taxon>Planctomycetia</taxon>
        <taxon>Planctomycetales</taxon>
        <taxon>Planctomycetaceae</taxon>
        <taxon>Polystyrenella</taxon>
    </lineage>
</organism>